<comment type="similarity">
    <text evidence="1 9">Belongs to the GHMP kinase family. IspE subfamily.</text>
</comment>
<gene>
    <name evidence="9" type="primary">ispE</name>
    <name evidence="12" type="ORF">HDF22_003002</name>
</gene>
<dbReference type="Gene3D" id="3.30.70.890">
    <property type="entry name" value="GHMP kinase, C-terminal domain"/>
    <property type="match status" value="1"/>
</dbReference>
<evidence type="ECO:0000259" key="10">
    <source>
        <dbReference type="Pfam" id="PF00288"/>
    </source>
</evidence>
<evidence type="ECO:0000256" key="9">
    <source>
        <dbReference type="HAMAP-Rule" id="MF_00061"/>
    </source>
</evidence>
<evidence type="ECO:0000256" key="8">
    <source>
        <dbReference type="ARBA" id="ARBA00032554"/>
    </source>
</evidence>
<keyword evidence="9" id="KW-0414">Isoprene biosynthesis</keyword>
<name>A0A841JCK6_9SPHI</name>
<dbReference type="InterPro" id="IPR004424">
    <property type="entry name" value="IspE"/>
</dbReference>
<dbReference type="GO" id="GO:0005524">
    <property type="term" value="F:ATP binding"/>
    <property type="evidence" value="ECO:0007669"/>
    <property type="project" value="UniProtKB-UniRule"/>
</dbReference>
<evidence type="ECO:0000313" key="13">
    <source>
        <dbReference type="Proteomes" id="UP000548326"/>
    </source>
</evidence>
<evidence type="ECO:0000256" key="6">
    <source>
        <dbReference type="ARBA" id="ARBA00022777"/>
    </source>
</evidence>
<keyword evidence="7 9" id="KW-0067">ATP-binding</keyword>
<comment type="caution">
    <text evidence="12">The sequence shown here is derived from an EMBL/GenBank/DDBJ whole genome shotgun (WGS) entry which is preliminary data.</text>
</comment>
<dbReference type="InterPro" id="IPR014721">
    <property type="entry name" value="Ribsml_uS5_D2-typ_fold_subgr"/>
</dbReference>
<dbReference type="NCBIfam" id="TIGR00154">
    <property type="entry name" value="ispE"/>
    <property type="match status" value="1"/>
</dbReference>
<dbReference type="PIRSF" id="PIRSF010376">
    <property type="entry name" value="IspE"/>
    <property type="match status" value="1"/>
</dbReference>
<comment type="pathway">
    <text evidence="9">Isoprenoid biosynthesis; isopentenyl diphosphate biosynthesis via DXP pathway; isopentenyl diphosphate from 1-deoxy-D-xylulose 5-phosphate: step 3/6.</text>
</comment>
<dbReference type="InterPro" id="IPR020568">
    <property type="entry name" value="Ribosomal_Su5_D2-typ_SF"/>
</dbReference>
<dbReference type="EMBL" id="JACHCA010000007">
    <property type="protein sequence ID" value="MBB6128879.1"/>
    <property type="molecule type" value="Genomic_DNA"/>
</dbReference>
<evidence type="ECO:0000256" key="4">
    <source>
        <dbReference type="ARBA" id="ARBA00022679"/>
    </source>
</evidence>
<dbReference type="AlphaFoldDB" id="A0A841JCK6"/>
<protein>
    <recommendedName>
        <fullName evidence="3 9">4-diphosphocytidyl-2-C-methyl-D-erythritol kinase</fullName>
        <shortName evidence="9">CMK</shortName>
        <ecNumber evidence="2 9">2.7.1.148</ecNumber>
    </recommendedName>
    <alternativeName>
        <fullName evidence="8 9">4-(cytidine-5'-diphospho)-2-C-methyl-D-erythritol kinase</fullName>
    </alternativeName>
</protein>
<feature type="domain" description="GHMP kinase C-terminal" evidence="11">
    <location>
        <begin position="211"/>
        <end position="265"/>
    </location>
</feature>
<proteinExistence type="inferred from homology"/>
<dbReference type="GO" id="GO:0016114">
    <property type="term" value="P:terpenoid biosynthetic process"/>
    <property type="evidence" value="ECO:0007669"/>
    <property type="project" value="UniProtKB-UniRule"/>
</dbReference>
<evidence type="ECO:0000256" key="1">
    <source>
        <dbReference type="ARBA" id="ARBA00009684"/>
    </source>
</evidence>
<dbReference type="PANTHER" id="PTHR43527:SF2">
    <property type="entry name" value="4-DIPHOSPHOCYTIDYL-2-C-METHYL-D-ERYTHRITOL KINASE, CHLOROPLASTIC"/>
    <property type="match status" value="1"/>
</dbReference>
<evidence type="ECO:0000256" key="3">
    <source>
        <dbReference type="ARBA" id="ARBA00017473"/>
    </source>
</evidence>
<evidence type="ECO:0000256" key="5">
    <source>
        <dbReference type="ARBA" id="ARBA00022741"/>
    </source>
</evidence>
<dbReference type="Gene3D" id="3.30.230.10">
    <property type="match status" value="1"/>
</dbReference>
<sequence>MCKNTRGVSLFSMILFPNAKINIGLNITERRPDGYHNLETIFYPINIKDALEVVVSDKLSFESSGLDIPGRVEDNLCIKGYHLLKNDHDLPPVSIHLHKNIPIGAGLGGGSADAAYFIRLMDQQFELGLSVEEMTGYARKLGADCAFFIENKPVFAFEKGDEFESIKLDLSNYKIALVMPDVHISTAEAFRGIKPSPVKESLFDLITEPITEWKKNIKNDFEASIFKNHVEIRGVKAALYEAGAIYASMSGSGASVFGIFEQTPDLQHLEAENEVFYDV</sequence>
<accession>A0A841JCK6</accession>
<dbReference type="Proteomes" id="UP000548326">
    <property type="component" value="Unassembled WGS sequence"/>
</dbReference>
<dbReference type="InterPro" id="IPR036554">
    <property type="entry name" value="GHMP_kinase_C_sf"/>
</dbReference>
<dbReference type="EC" id="2.7.1.148" evidence="2 9"/>
<dbReference type="InterPro" id="IPR006204">
    <property type="entry name" value="GHMP_kinase_N_dom"/>
</dbReference>
<dbReference type="RefSeq" id="WP_317617962.1">
    <property type="nucleotide sequence ID" value="NZ_JACHCA010000007.1"/>
</dbReference>
<keyword evidence="4 9" id="KW-0808">Transferase</keyword>
<organism evidence="12 13">
    <name type="scientific">Mucilaginibacter lappiensis</name>
    <dbReference type="NCBI Taxonomy" id="354630"/>
    <lineage>
        <taxon>Bacteria</taxon>
        <taxon>Pseudomonadati</taxon>
        <taxon>Bacteroidota</taxon>
        <taxon>Sphingobacteriia</taxon>
        <taxon>Sphingobacteriales</taxon>
        <taxon>Sphingobacteriaceae</taxon>
        <taxon>Mucilaginibacter</taxon>
    </lineage>
</organism>
<keyword evidence="6 9" id="KW-0418">Kinase</keyword>
<dbReference type="GO" id="GO:0050515">
    <property type="term" value="F:4-(cytidine 5'-diphospho)-2-C-methyl-D-erythritol kinase activity"/>
    <property type="evidence" value="ECO:0007669"/>
    <property type="project" value="UniProtKB-UniRule"/>
</dbReference>
<evidence type="ECO:0000313" key="12">
    <source>
        <dbReference type="EMBL" id="MBB6128879.1"/>
    </source>
</evidence>
<dbReference type="InterPro" id="IPR013750">
    <property type="entry name" value="GHMP_kinase_C_dom"/>
</dbReference>
<dbReference type="HAMAP" id="MF_00061">
    <property type="entry name" value="IspE"/>
    <property type="match status" value="1"/>
</dbReference>
<keyword evidence="5 9" id="KW-0547">Nucleotide-binding</keyword>
<comment type="catalytic activity">
    <reaction evidence="9">
        <text>4-CDP-2-C-methyl-D-erythritol + ATP = 4-CDP-2-C-methyl-D-erythritol 2-phosphate + ADP + H(+)</text>
        <dbReference type="Rhea" id="RHEA:18437"/>
        <dbReference type="ChEBI" id="CHEBI:15378"/>
        <dbReference type="ChEBI" id="CHEBI:30616"/>
        <dbReference type="ChEBI" id="CHEBI:57823"/>
        <dbReference type="ChEBI" id="CHEBI:57919"/>
        <dbReference type="ChEBI" id="CHEBI:456216"/>
        <dbReference type="EC" id="2.7.1.148"/>
    </reaction>
</comment>
<evidence type="ECO:0000256" key="7">
    <source>
        <dbReference type="ARBA" id="ARBA00022840"/>
    </source>
</evidence>
<dbReference type="SUPFAM" id="SSF54211">
    <property type="entry name" value="Ribosomal protein S5 domain 2-like"/>
    <property type="match status" value="1"/>
</dbReference>
<reference evidence="12 13" key="1">
    <citation type="submission" date="2020-08" db="EMBL/GenBank/DDBJ databases">
        <title>Genomic Encyclopedia of Type Strains, Phase IV (KMG-V): Genome sequencing to study the core and pangenomes of soil and plant-associated prokaryotes.</title>
        <authorList>
            <person name="Whitman W."/>
        </authorList>
    </citation>
    <scope>NUCLEOTIDE SEQUENCE [LARGE SCALE GENOMIC DNA]</scope>
    <source>
        <strain evidence="12 13">MP601</strain>
    </source>
</reference>
<feature type="active site" evidence="9">
    <location>
        <position position="20"/>
    </location>
</feature>
<feature type="active site" evidence="9">
    <location>
        <position position="144"/>
    </location>
</feature>
<dbReference type="Pfam" id="PF08544">
    <property type="entry name" value="GHMP_kinases_C"/>
    <property type="match status" value="1"/>
</dbReference>
<comment type="function">
    <text evidence="9">Catalyzes the phosphorylation of the position 2 hydroxy group of 4-diphosphocytidyl-2C-methyl-D-erythritol.</text>
</comment>
<dbReference type="Pfam" id="PF00288">
    <property type="entry name" value="GHMP_kinases_N"/>
    <property type="match status" value="1"/>
</dbReference>
<dbReference type="GO" id="GO:0019288">
    <property type="term" value="P:isopentenyl diphosphate biosynthetic process, methylerythritol 4-phosphate pathway"/>
    <property type="evidence" value="ECO:0007669"/>
    <property type="project" value="UniProtKB-UniRule"/>
</dbReference>
<feature type="domain" description="GHMP kinase N-terminal" evidence="10">
    <location>
        <begin position="75"/>
        <end position="149"/>
    </location>
</feature>
<feature type="binding site" evidence="9">
    <location>
        <begin position="102"/>
        <end position="112"/>
    </location>
    <ligand>
        <name>ATP</name>
        <dbReference type="ChEBI" id="CHEBI:30616"/>
    </ligand>
</feature>
<evidence type="ECO:0000259" key="11">
    <source>
        <dbReference type="Pfam" id="PF08544"/>
    </source>
</evidence>
<dbReference type="PANTHER" id="PTHR43527">
    <property type="entry name" value="4-DIPHOSPHOCYTIDYL-2-C-METHYL-D-ERYTHRITOL KINASE, CHLOROPLASTIC"/>
    <property type="match status" value="1"/>
</dbReference>
<dbReference type="SUPFAM" id="SSF55060">
    <property type="entry name" value="GHMP Kinase, C-terminal domain"/>
    <property type="match status" value="1"/>
</dbReference>
<dbReference type="UniPathway" id="UPA00056">
    <property type="reaction ID" value="UER00094"/>
</dbReference>
<evidence type="ECO:0000256" key="2">
    <source>
        <dbReference type="ARBA" id="ARBA00012052"/>
    </source>
</evidence>